<dbReference type="InterPro" id="IPR013783">
    <property type="entry name" value="Ig-like_fold"/>
</dbReference>
<dbReference type="SUPFAM" id="SSF49354">
    <property type="entry name" value="PapD-like"/>
    <property type="match status" value="1"/>
</dbReference>
<dbReference type="Gene3D" id="2.60.40.10">
    <property type="entry name" value="Immunoglobulins"/>
    <property type="match status" value="2"/>
</dbReference>
<dbReference type="AlphaFoldDB" id="H2J0T4"/>
<comment type="subcellular location">
    <subcellularLocation>
        <location evidence="1">Periplasm</location>
    </subcellularLocation>
</comment>
<dbReference type="Proteomes" id="UP000009010">
    <property type="component" value="Chromosome"/>
</dbReference>
<accession>H2J0T4</accession>
<name>H2J0T4_RAHAC</name>
<evidence type="ECO:0000313" key="9">
    <source>
        <dbReference type="EMBL" id="AEX52247.1"/>
    </source>
</evidence>
<evidence type="ECO:0000256" key="3">
    <source>
        <dbReference type="ARBA" id="ARBA00022729"/>
    </source>
</evidence>
<feature type="signal peptide" evidence="6">
    <location>
        <begin position="1"/>
        <end position="22"/>
    </location>
</feature>
<feature type="domain" description="Pili assembly chaperone C-terminal" evidence="8">
    <location>
        <begin position="177"/>
        <end position="235"/>
    </location>
</feature>
<dbReference type="PRINTS" id="PR00969">
    <property type="entry name" value="CHAPERONPILI"/>
</dbReference>
<dbReference type="STRING" id="745277.Rahaq2_2395"/>
<evidence type="ECO:0000256" key="5">
    <source>
        <dbReference type="ARBA" id="ARBA00023186"/>
    </source>
</evidence>
<dbReference type="InterPro" id="IPR016147">
    <property type="entry name" value="Pili_assmbl_chaperone_N"/>
</dbReference>
<comment type="similarity">
    <text evidence="2">Belongs to the periplasmic pilus chaperone family.</text>
</comment>
<evidence type="ECO:0000259" key="8">
    <source>
        <dbReference type="Pfam" id="PF02753"/>
    </source>
</evidence>
<dbReference type="eggNOG" id="COG3121">
    <property type="taxonomic scope" value="Bacteria"/>
</dbReference>
<dbReference type="HOGENOM" id="CLU_070768_2_2_6"/>
<dbReference type="GO" id="GO:0030288">
    <property type="term" value="C:outer membrane-bounded periplasmic space"/>
    <property type="evidence" value="ECO:0007669"/>
    <property type="project" value="InterPro"/>
</dbReference>
<evidence type="ECO:0000256" key="4">
    <source>
        <dbReference type="ARBA" id="ARBA00022764"/>
    </source>
</evidence>
<dbReference type="PANTHER" id="PTHR30251:SF2">
    <property type="entry name" value="FIMBRIAL CHAPERONE YADV-RELATED"/>
    <property type="match status" value="1"/>
</dbReference>
<feature type="chain" id="PRO_5003562910" evidence="6">
    <location>
        <begin position="23"/>
        <end position="242"/>
    </location>
</feature>
<dbReference type="InterPro" id="IPR050643">
    <property type="entry name" value="Periplasmic_pilus_chap"/>
</dbReference>
<dbReference type="Pfam" id="PF00345">
    <property type="entry name" value="PapD_N"/>
    <property type="match status" value="1"/>
</dbReference>
<keyword evidence="3 6" id="KW-0732">Signal</keyword>
<dbReference type="InterPro" id="IPR008962">
    <property type="entry name" value="PapD-like_sf"/>
</dbReference>
<dbReference type="PANTHER" id="PTHR30251">
    <property type="entry name" value="PILUS ASSEMBLY CHAPERONE"/>
    <property type="match status" value="1"/>
</dbReference>
<dbReference type="RefSeq" id="WP_015697409.1">
    <property type="nucleotide sequence ID" value="NC_016818.1"/>
</dbReference>
<evidence type="ECO:0000256" key="6">
    <source>
        <dbReference type="SAM" id="SignalP"/>
    </source>
</evidence>
<keyword evidence="10" id="KW-1185">Reference proteome</keyword>
<reference evidence="9 10" key="1">
    <citation type="journal article" date="2012" name="J. Bacteriol.">
        <title>Complete Genome Sequence of Rahnella aquatilis CIP 78.65.</title>
        <authorList>
            <person name="Martinez R.J."/>
            <person name="Bruce D."/>
            <person name="Detter C."/>
            <person name="Goodwin L.A."/>
            <person name="Han J."/>
            <person name="Han C.S."/>
            <person name="Held B."/>
            <person name="Land M.L."/>
            <person name="Mikhailova N."/>
            <person name="Nolan M."/>
            <person name="Pennacchio L."/>
            <person name="Pitluck S."/>
            <person name="Tapia R."/>
            <person name="Woyke T."/>
            <person name="Sobecky P.A."/>
        </authorList>
    </citation>
    <scope>NUCLEOTIDE SEQUENCE [LARGE SCALE GENOMIC DNA]</scope>
    <source>
        <strain evidence="10">ATCC 33071 / DSM 4594 / JCM 1683 / NBRC 105701 / NCIMB 13365 / CIP 78.65</strain>
    </source>
</reference>
<gene>
    <name evidence="9" type="ordered locus">Rahaq2_2395</name>
</gene>
<proteinExistence type="inferred from homology"/>
<evidence type="ECO:0000256" key="1">
    <source>
        <dbReference type="ARBA" id="ARBA00004418"/>
    </source>
</evidence>
<dbReference type="OrthoDB" id="9131059at2"/>
<reference evidence="10" key="2">
    <citation type="submission" date="2012-01" db="EMBL/GenBank/DDBJ databases">
        <title>Complete sequence of chromosome of Rahnella aquatilis CIP 78.65.</title>
        <authorList>
            <person name="Lucas S."/>
            <person name="Han J."/>
            <person name="Lapidus A."/>
            <person name="Cheng J.-F."/>
            <person name="Goodwin L."/>
            <person name="Pitluck S."/>
            <person name="Peters L."/>
            <person name="Ovchinnikova G."/>
            <person name="Held B."/>
            <person name="Detter J.C."/>
            <person name="Han C."/>
            <person name="Tapia R."/>
            <person name="Land M."/>
            <person name="Hauser L."/>
            <person name="Kyrpides N."/>
            <person name="Ivanova N."/>
            <person name="Pagani I."/>
            <person name="Sobecky P."/>
            <person name="Martinez R."/>
            <person name="Woyke T."/>
        </authorList>
    </citation>
    <scope>NUCLEOTIDE SEQUENCE [LARGE SCALE GENOMIC DNA]</scope>
    <source>
        <strain evidence="10">ATCC 33071 / DSM 4594 / JCM 1683 / NBRC 105701 / NCIMB 13365 / CIP 78.65</strain>
    </source>
</reference>
<dbReference type="EMBL" id="CP003244">
    <property type="protein sequence ID" value="AEX52247.1"/>
    <property type="molecule type" value="Genomic_DNA"/>
</dbReference>
<dbReference type="InterPro" id="IPR001829">
    <property type="entry name" value="Pili_assmbl_chaperone_bac"/>
</dbReference>
<dbReference type="GO" id="GO:0071555">
    <property type="term" value="P:cell wall organization"/>
    <property type="evidence" value="ECO:0007669"/>
    <property type="project" value="InterPro"/>
</dbReference>
<dbReference type="PROSITE" id="PS51257">
    <property type="entry name" value="PROKAR_LIPOPROTEIN"/>
    <property type="match status" value="1"/>
</dbReference>
<sequence length="242" mass="27134">MSLFKKIILPLLLTTFTSCSFAGIQIGATRVIYEEQKQDAVLKISNPDKMSNYLIQSWVGAFTETEPAVNEVQKKPAEKFKSPFVVTPPLFNISAGEENIIRIIHNGKALPADHESIFWLNIKSIPETEKKDTNMVIFSVKSSLKLIYRPEALSGEKATNAYRNITFKKDGNQLIAENPTPYYLTLSSLKADDHELTIKDKVMLSPHSSQRYDLGKYSNTKTVSWETLGDLGQITDAMSAKL</sequence>
<protein>
    <submittedName>
        <fullName evidence="9">P pilus assembly protein, chaperone PapD</fullName>
    </submittedName>
</protein>
<evidence type="ECO:0000256" key="2">
    <source>
        <dbReference type="ARBA" id="ARBA00007399"/>
    </source>
</evidence>
<evidence type="ECO:0000259" key="7">
    <source>
        <dbReference type="Pfam" id="PF00345"/>
    </source>
</evidence>
<organism evidence="9 10">
    <name type="scientific">Rahnella aquatilis (strain ATCC 33071 / DSM 4594 / JCM 1683 / NBRC 105701 / NCIMB 13365 / CIP 78.65)</name>
    <dbReference type="NCBI Taxonomy" id="745277"/>
    <lineage>
        <taxon>Bacteria</taxon>
        <taxon>Pseudomonadati</taxon>
        <taxon>Pseudomonadota</taxon>
        <taxon>Gammaproteobacteria</taxon>
        <taxon>Enterobacterales</taxon>
        <taxon>Yersiniaceae</taxon>
        <taxon>Rahnella</taxon>
    </lineage>
</organism>
<dbReference type="Pfam" id="PF02753">
    <property type="entry name" value="PapD_C"/>
    <property type="match status" value="1"/>
</dbReference>
<dbReference type="SUPFAM" id="SSF49584">
    <property type="entry name" value="Periplasmic chaperone C-domain"/>
    <property type="match status" value="1"/>
</dbReference>
<keyword evidence="4" id="KW-0574">Periplasm</keyword>
<evidence type="ECO:0000313" key="10">
    <source>
        <dbReference type="Proteomes" id="UP000009010"/>
    </source>
</evidence>
<dbReference type="InterPro" id="IPR036316">
    <property type="entry name" value="Pili_assmbl_chap_C_dom_sf"/>
</dbReference>
<feature type="domain" description="Pili assembly chaperone N-terminal" evidence="7">
    <location>
        <begin position="23"/>
        <end position="153"/>
    </location>
</feature>
<dbReference type="KEGG" id="raq:Rahaq2_2395"/>
<dbReference type="InterPro" id="IPR016148">
    <property type="entry name" value="Pili_assmbl_chaperone_C"/>
</dbReference>
<keyword evidence="5" id="KW-0143">Chaperone</keyword>